<reference evidence="3 4" key="1">
    <citation type="submission" date="2024-09" db="EMBL/GenBank/DDBJ databases">
        <title>Rethinking Asexuality: The Enigmatic Case of Functional Sexual Genes in Lepraria (Stereocaulaceae).</title>
        <authorList>
            <person name="Doellman M."/>
            <person name="Sun Y."/>
            <person name="Barcenas-Pena A."/>
            <person name="Lumbsch H.T."/>
            <person name="Grewe F."/>
        </authorList>
    </citation>
    <scope>NUCLEOTIDE SEQUENCE [LARGE SCALE GENOMIC DNA]</scope>
    <source>
        <strain evidence="3 4">Mercado 3170</strain>
    </source>
</reference>
<feature type="domain" description="AB hydrolase-1" evidence="2">
    <location>
        <begin position="86"/>
        <end position="184"/>
    </location>
</feature>
<dbReference type="InterPro" id="IPR000073">
    <property type="entry name" value="AB_hydrolase_1"/>
</dbReference>
<feature type="region of interest" description="Disordered" evidence="1">
    <location>
        <begin position="1"/>
        <end position="45"/>
    </location>
</feature>
<dbReference type="Gene3D" id="3.40.50.1820">
    <property type="entry name" value="alpha/beta hydrolase"/>
    <property type="match status" value="1"/>
</dbReference>
<evidence type="ECO:0000313" key="4">
    <source>
        <dbReference type="Proteomes" id="UP001590950"/>
    </source>
</evidence>
<dbReference type="Proteomes" id="UP001590950">
    <property type="component" value="Unassembled WGS sequence"/>
</dbReference>
<name>A0ABR4AGB6_9LECA</name>
<dbReference type="InterPro" id="IPR029058">
    <property type="entry name" value="AB_hydrolase_fold"/>
</dbReference>
<dbReference type="Pfam" id="PF00561">
    <property type="entry name" value="Abhydrolase_1"/>
    <property type="match status" value="1"/>
</dbReference>
<keyword evidence="4" id="KW-1185">Reference proteome</keyword>
<proteinExistence type="predicted"/>
<evidence type="ECO:0000313" key="3">
    <source>
        <dbReference type="EMBL" id="KAL2044795.1"/>
    </source>
</evidence>
<feature type="compositionally biased region" description="Polar residues" evidence="1">
    <location>
        <begin position="1"/>
        <end position="27"/>
    </location>
</feature>
<dbReference type="EMBL" id="JBEFKJ010000008">
    <property type="protein sequence ID" value="KAL2044795.1"/>
    <property type="molecule type" value="Genomic_DNA"/>
</dbReference>
<organism evidence="3 4">
    <name type="scientific">Stereocaulon virgatum</name>
    <dbReference type="NCBI Taxonomy" id="373712"/>
    <lineage>
        <taxon>Eukaryota</taxon>
        <taxon>Fungi</taxon>
        <taxon>Dikarya</taxon>
        <taxon>Ascomycota</taxon>
        <taxon>Pezizomycotina</taxon>
        <taxon>Lecanoromycetes</taxon>
        <taxon>OSLEUM clade</taxon>
        <taxon>Lecanoromycetidae</taxon>
        <taxon>Lecanorales</taxon>
        <taxon>Lecanorineae</taxon>
        <taxon>Stereocaulaceae</taxon>
        <taxon>Stereocaulon</taxon>
    </lineage>
</organism>
<evidence type="ECO:0000256" key="1">
    <source>
        <dbReference type="SAM" id="MobiDB-lite"/>
    </source>
</evidence>
<protein>
    <recommendedName>
        <fullName evidence="2">AB hydrolase-1 domain-containing protein</fullName>
    </recommendedName>
</protein>
<gene>
    <name evidence="3" type="ORF">N7G274_002570</name>
</gene>
<comment type="caution">
    <text evidence="3">The sequence shown here is derived from an EMBL/GenBank/DDBJ whole genome shotgun (WGS) entry which is preliminary data.</text>
</comment>
<accession>A0ABR4AGB6</accession>
<evidence type="ECO:0000259" key="2">
    <source>
        <dbReference type="Pfam" id="PF00561"/>
    </source>
</evidence>
<sequence>MNTLQTSQSPALQLQTQPPNVTPTNETGRLAHPQDTKPTAAANKKPCDVKRVSFRVFDNRSGPAKAWIHTPQNDASEYTESDNNAAVILLSGAPGGMTGPSEMWPSLANRVANSDNGIPVLRLNYRYTTQTKHCIADVKTAMQYLEDKHSMTHFILVGWSFGGALVSAMGGSDERVIACAMAASQKAETEGVRTMAPRPLLLVHGTSDQTMRYSASQELFEEYGEEGERELQLIDGDDHEIGRYTGEVEEMLCMFIMKHASGGVETDEEEGGVKLPEESVE</sequence>
<dbReference type="SUPFAM" id="SSF53474">
    <property type="entry name" value="alpha/beta-Hydrolases"/>
    <property type="match status" value="1"/>
</dbReference>